<feature type="domain" description="TonB-dependent transporter Oar-like beta-barrel" evidence="8">
    <location>
        <begin position="347"/>
        <end position="1028"/>
    </location>
</feature>
<dbReference type="SUPFAM" id="SSF56935">
    <property type="entry name" value="Porins"/>
    <property type="match status" value="1"/>
</dbReference>
<evidence type="ECO:0000313" key="9">
    <source>
        <dbReference type="EMBL" id="MBK0378779.1"/>
    </source>
</evidence>
<evidence type="ECO:0000256" key="2">
    <source>
        <dbReference type="ARBA" id="ARBA00022448"/>
    </source>
</evidence>
<feature type="domain" description="TonB-dependent transporter Oar-like beta-barrel" evidence="8">
    <location>
        <begin position="240"/>
        <end position="318"/>
    </location>
</feature>
<keyword evidence="9" id="KW-0675">Receptor</keyword>
<keyword evidence="3" id="KW-1134">Transmembrane beta strand</keyword>
<dbReference type="InterPro" id="IPR057601">
    <property type="entry name" value="Oar-like_b-barrel"/>
</dbReference>
<evidence type="ECO:0000256" key="6">
    <source>
        <dbReference type="ARBA" id="ARBA00023237"/>
    </source>
</evidence>
<keyword evidence="10" id="KW-1185">Reference proteome</keyword>
<keyword evidence="2" id="KW-0813">Transport</keyword>
<dbReference type="Proteomes" id="UP000613193">
    <property type="component" value="Unassembled WGS sequence"/>
</dbReference>
<dbReference type="RefSeq" id="WP_200065140.1">
    <property type="nucleotide sequence ID" value="NZ_JAEHFW010000001.1"/>
</dbReference>
<reference evidence="9" key="1">
    <citation type="submission" date="2020-12" db="EMBL/GenBank/DDBJ databases">
        <title>Bacterial novel species Mucilaginibacter sp. SD-g isolated from soil.</title>
        <authorList>
            <person name="Jung H.-Y."/>
        </authorList>
    </citation>
    <scope>NUCLEOTIDE SEQUENCE</scope>
    <source>
        <strain evidence="9">SD-g</strain>
    </source>
</reference>
<sequence>MRNFLLILVLFLVTSLGVQAQITTSSVSGVVKDKQGGVPGATVVAVHTPTGTKYSTVTQSDGRYNIANVNVGGPYVITVSFIGYGTVKQEGIMTVLGENKKVDFTLLESSNQLSEVVVKGNRSALFNKDRLNTTTTLDSSRLASTPVVNRNITDYLRLTPQARVDFNGGISIAGQNNRYNSININGAPANDVFGLAASGTNGGQSSVTPISVDAIEQFQINVTPFDIRYNGFTGGSINAVTKSGTNTFQGGFSYYFRNQNLAGKTPTDNPDVERVKLSDFTTKYYTLNLGGPIVKDKLFLFVTGEIQKNQNPKPFNFADYTGNSSQADLQGLSDYLKSAYGYDAGGYLNNVATIDRKAFTAKLDWNINDKNHLTISDNYNNANNISTSASSKNVINFYNDGVLYPNKTNQLTAELKTTFNNKYSNNFLFTYSNVSDNRNGLGSSFPSVQIYDGSSQNIYFGTEAYSSANQLKQSIYNIINETKYYAGKHTFSLIEDGEYNKFYNLFIRQAYGSYVYSSLADFMNDAGPRTYNHSYSLVDNIAGDGSAAAAKFNTYRVGLALQDKYEVTDRFTLSLGLRADLTGFPTKSFVDDYFNNTAASVISQYYDLQGARSGQLPKSYISLSPRVAFNYDVDGDRNTQLRGGIGVFQGRLPAVWPGGIYSNSGVIIGGVNPASTGGHVLLNGSPLPFQPDVNNQYVASDFGQTLSVPSGELDLVAKNFKLPKVMKFNLALDQKLPGGVTATLEGDYTRNINQVSYYNVNIVPPTIYTAGPGSRPVYNATGSQPVKIDLDPTKAGIQNPYSSNVYLLANGGRKGYAYTLSALLNKRFDNGLNLTASYAFNRAKVINDVTSSQNSSQWRYNESAYGKNNLPLSYSDFDFGSRITGVISYSHNWFKFGGTTIGLNYYGQSGNRFSYVYKNSIINDDGTSSSNDLIYIPRAASELTFIPLTVSGTTYTPAEQAAAFDAFINNDAYLSKHRGGFAQRNGGRLPFTNIVDLHFEQRFFIKAGRTKQNFAISFDVNNFTNMLNKKWGRVYYLSNDSYTLLTSAGLQKNGNSYTPTYQFNPTVKSAKESAYSIEDNSLYNSSRWIAQIGLRYFFQ</sequence>
<organism evidence="9 10">
    <name type="scientific">Mucilaginibacter segetis</name>
    <dbReference type="NCBI Taxonomy" id="2793071"/>
    <lineage>
        <taxon>Bacteria</taxon>
        <taxon>Pseudomonadati</taxon>
        <taxon>Bacteroidota</taxon>
        <taxon>Sphingobacteriia</taxon>
        <taxon>Sphingobacteriales</taxon>
        <taxon>Sphingobacteriaceae</taxon>
        <taxon>Mucilaginibacter</taxon>
    </lineage>
</organism>
<dbReference type="InterPro" id="IPR008969">
    <property type="entry name" value="CarboxyPept-like_regulatory"/>
</dbReference>
<keyword evidence="7" id="KW-0732">Signal</keyword>
<name>A0A934PRH7_9SPHI</name>
<dbReference type="GO" id="GO:0015344">
    <property type="term" value="F:siderophore uptake transmembrane transporter activity"/>
    <property type="evidence" value="ECO:0007669"/>
    <property type="project" value="TreeGrafter"/>
</dbReference>
<evidence type="ECO:0000256" key="5">
    <source>
        <dbReference type="ARBA" id="ARBA00023136"/>
    </source>
</evidence>
<gene>
    <name evidence="9" type="ORF">I5M19_05645</name>
</gene>
<dbReference type="SUPFAM" id="SSF49464">
    <property type="entry name" value="Carboxypeptidase regulatory domain-like"/>
    <property type="match status" value="1"/>
</dbReference>
<dbReference type="Gene3D" id="2.60.40.1120">
    <property type="entry name" value="Carboxypeptidase-like, regulatory domain"/>
    <property type="match status" value="1"/>
</dbReference>
<dbReference type="InterPro" id="IPR037066">
    <property type="entry name" value="Plug_dom_sf"/>
</dbReference>
<protein>
    <submittedName>
        <fullName evidence="9">TonB-dependent receptor</fullName>
    </submittedName>
</protein>
<evidence type="ECO:0000313" key="10">
    <source>
        <dbReference type="Proteomes" id="UP000613193"/>
    </source>
</evidence>
<dbReference type="GO" id="GO:0009279">
    <property type="term" value="C:cell outer membrane"/>
    <property type="evidence" value="ECO:0007669"/>
    <property type="project" value="UniProtKB-SubCell"/>
</dbReference>
<dbReference type="Gene3D" id="2.40.170.20">
    <property type="entry name" value="TonB-dependent receptor, beta-barrel domain"/>
    <property type="match status" value="1"/>
</dbReference>
<proteinExistence type="predicted"/>
<feature type="signal peptide" evidence="7">
    <location>
        <begin position="1"/>
        <end position="20"/>
    </location>
</feature>
<evidence type="ECO:0000256" key="1">
    <source>
        <dbReference type="ARBA" id="ARBA00004571"/>
    </source>
</evidence>
<dbReference type="EMBL" id="JAEHFW010000001">
    <property type="protein sequence ID" value="MBK0378779.1"/>
    <property type="molecule type" value="Genomic_DNA"/>
</dbReference>
<evidence type="ECO:0000256" key="4">
    <source>
        <dbReference type="ARBA" id="ARBA00022692"/>
    </source>
</evidence>
<accession>A0A934PRH7</accession>
<feature type="chain" id="PRO_5037135884" evidence="7">
    <location>
        <begin position="21"/>
        <end position="1099"/>
    </location>
</feature>
<evidence type="ECO:0000256" key="3">
    <source>
        <dbReference type="ARBA" id="ARBA00022452"/>
    </source>
</evidence>
<keyword evidence="5" id="KW-0472">Membrane</keyword>
<evidence type="ECO:0000259" key="8">
    <source>
        <dbReference type="Pfam" id="PF25183"/>
    </source>
</evidence>
<dbReference type="PANTHER" id="PTHR30069:SF46">
    <property type="entry name" value="OAR PROTEIN"/>
    <property type="match status" value="1"/>
</dbReference>
<dbReference type="Pfam" id="PF25183">
    <property type="entry name" value="OMP_b-brl_4"/>
    <property type="match status" value="2"/>
</dbReference>
<dbReference type="PANTHER" id="PTHR30069">
    <property type="entry name" value="TONB-DEPENDENT OUTER MEMBRANE RECEPTOR"/>
    <property type="match status" value="1"/>
</dbReference>
<keyword evidence="6" id="KW-0998">Cell outer membrane</keyword>
<dbReference type="Gene3D" id="2.170.130.10">
    <property type="entry name" value="TonB-dependent receptor, plug domain"/>
    <property type="match status" value="1"/>
</dbReference>
<comment type="caution">
    <text evidence="9">The sequence shown here is derived from an EMBL/GenBank/DDBJ whole genome shotgun (WGS) entry which is preliminary data.</text>
</comment>
<dbReference type="GO" id="GO:0044718">
    <property type="term" value="P:siderophore transmembrane transport"/>
    <property type="evidence" value="ECO:0007669"/>
    <property type="project" value="TreeGrafter"/>
</dbReference>
<evidence type="ECO:0000256" key="7">
    <source>
        <dbReference type="SAM" id="SignalP"/>
    </source>
</evidence>
<comment type="subcellular location">
    <subcellularLocation>
        <location evidence="1">Cell outer membrane</location>
        <topology evidence="1">Multi-pass membrane protein</topology>
    </subcellularLocation>
</comment>
<dbReference type="InterPro" id="IPR036942">
    <property type="entry name" value="Beta-barrel_TonB_sf"/>
</dbReference>
<dbReference type="AlphaFoldDB" id="A0A934PRH7"/>
<dbReference type="Pfam" id="PF13620">
    <property type="entry name" value="CarboxypepD_reg"/>
    <property type="match status" value="1"/>
</dbReference>
<keyword evidence="4" id="KW-0812">Transmembrane</keyword>
<dbReference type="InterPro" id="IPR039426">
    <property type="entry name" value="TonB-dep_rcpt-like"/>
</dbReference>